<proteinExistence type="inferred from homology"/>
<dbReference type="PANTHER" id="PTHR12842">
    <property type="entry name" value="FI01459P"/>
    <property type="match status" value="1"/>
</dbReference>
<protein>
    <submittedName>
        <fullName evidence="4">Uncharacterized protein</fullName>
    </submittedName>
</protein>
<keyword evidence="3" id="KW-0175">Coiled coil</keyword>
<feature type="coiled-coil region" evidence="3">
    <location>
        <begin position="31"/>
        <end position="58"/>
    </location>
</feature>
<evidence type="ECO:0000256" key="3">
    <source>
        <dbReference type="SAM" id="Coils"/>
    </source>
</evidence>
<evidence type="ECO:0000256" key="2">
    <source>
        <dbReference type="ARBA" id="ARBA00022553"/>
    </source>
</evidence>
<sequence length="151" mass="17016">MEVLQDGDPGLAKKRAMLGLDSGDKPILSQVLREAKAKADEEDQLREVKREAKEIHYETLAADPDKRQDMKETLQQVAGLVHLEALEMLSRQTSMRIEERIRAADTEKRQDMKETLQQVAEWLDLSLSPELTDKAVYKRCVGALAQATALS</sequence>
<evidence type="ECO:0000256" key="1">
    <source>
        <dbReference type="ARBA" id="ARBA00006903"/>
    </source>
</evidence>
<evidence type="ECO:0000313" key="4">
    <source>
        <dbReference type="EMBL" id="KOB57967.1"/>
    </source>
</evidence>
<dbReference type="InterPro" id="IPR007998">
    <property type="entry name" value="DUF719"/>
</dbReference>
<feature type="non-terminal residue" evidence="4">
    <location>
        <position position="151"/>
    </location>
</feature>
<accession>A0A0L7K493</accession>
<keyword evidence="2" id="KW-0597">Phosphoprotein</keyword>
<name>A0A0L7K493_OPEBR</name>
<comment type="similarity">
    <text evidence="1">Belongs to the FAM114 family.</text>
</comment>
<keyword evidence="5" id="KW-1185">Reference proteome</keyword>
<dbReference type="Proteomes" id="UP000037510">
    <property type="component" value="Unassembled WGS sequence"/>
</dbReference>
<dbReference type="AlphaFoldDB" id="A0A0L7K493"/>
<dbReference type="PANTHER" id="PTHR12842:SF6">
    <property type="entry name" value="FI01459P"/>
    <property type="match status" value="1"/>
</dbReference>
<dbReference type="EMBL" id="JTDY01010836">
    <property type="protein sequence ID" value="KOB57967.1"/>
    <property type="molecule type" value="Genomic_DNA"/>
</dbReference>
<reference evidence="4 5" key="1">
    <citation type="journal article" date="2015" name="Genome Biol. Evol.">
        <title>The genome of winter moth (Operophtera brumata) provides a genomic perspective on sexual dimorphism and phenology.</title>
        <authorList>
            <person name="Derks M.F."/>
            <person name="Smit S."/>
            <person name="Salis L."/>
            <person name="Schijlen E."/>
            <person name="Bossers A."/>
            <person name="Mateman C."/>
            <person name="Pijl A.S."/>
            <person name="de Ridder D."/>
            <person name="Groenen M.A."/>
            <person name="Visser M.E."/>
            <person name="Megens H.J."/>
        </authorList>
    </citation>
    <scope>NUCLEOTIDE SEQUENCE [LARGE SCALE GENOMIC DNA]</scope>
    <source>
        <strain evidence="4">WM2013NL</strain>
        <tissue evidence="4">Head and thorax</tissue>
    </source>
</reference>
<dbReference type="Pfam" id="PF05334">
    <property type="entry name" value="DUF719"/>
    <property type="match status" value="1"/>
</dbReference>
<evidence type="ECO:0000313" key="5">
    <source>
        <dbReference type="Proteomes" id="UP000037510"/>
    </source>
</evidence>
<gene>
    <name evidence="4" type="ORF">OBRU01_25606</name>
</gene>
<comment type="caution">
    <text evidence="4">The sequence shown here is derived from an EMBL/GenBank/DDBJ whole genome shotgun (WGS) entry which is preliminary data.</text>
</comment>
<organism evidence="4 5">
    <name type="scientific">Operophtera brumata</name>
    <name type="common">Winter moth</name>
    <name type="synonym">Phalaena brumata</name>
    <dbReference type="NCBI Taxonomy" id="104452"/>
    <lineage>
        <taxon>Eukaryota</taxon>
        <taxon>Metazoa</taxon>
        <taxon>Ecdysozoa</taxon>
        <taxon>Arthropoda</taxon>
        <taxon>Hexapoda</taxon>
        <taxon>Insecta</taxon>
        <taxon>Pterygota</taxon>
        <taxon>Neoptera</taxon>
        <taxon>Endopterygota</taxon>
        <taxon>Lepidoptera</taxon>
        <taxon>Glossata</taxon>
        <taxon>Ditrysia</taxon>
        <taxon>Geometroidea</taxon>
        <taxon>Geometridae</taxon>
        <taxon>Larentiinae</taxon>
        <taxon>Operophtera</taxon>
    </lineage>
</organism>